<feature type="region of interest" description="Disordered" evidence="1">
    <location>
        <begin position="36"/>
        <end position="100"/>
    </location>
</feature>
<sequence>MESSKHAGSTQCPRDATGTCGNGACGACGFNGCGHGGPGPSSVGEERSWAEGARRRPASTRSASGEEYVHPDRFTRSEGDQPKPFSATFLMPASRTMWDK</sequence>
<proteinExistence type="predicted"/>
<gene>
    <name evidence="2" type="ORF">C1SCF055_LOCUS21930</name>
</gene>
<keyword evidence="4" id="KW-1185">Reference proteome</keyword>
<evidence type="ECO:0000256" key="1">
    <source>
        <dbReference type="SAM" id="MobiDB-lite"/>
    </source>
</evidence>
<organism evidence="2">
    <name type="scientific">Cladocopium goreaui</name>
    <dbReference type="NCBI Taxonomy" id="2562237"/>
    <lineage>
        <taxon>Eukaryota</taxon>
        <taxon>Sar</taxon>
        <taxon>Alveolata</taxon>
        <taxon>Dinophyceae</taxon>
        <taxon>Suessiales</taxon>
        <taxon>Symbiodiniaceae</taxon>
        <taxon>Cladocopium</taxon>
    </lineage>
</organism>
<dbReference type="EMBL" id="CAMXCT030002063">
    <property type="protein sequence ID" value="CAL4782669.1"/>
    <property type="molecule type" value="Genomic_DNA"/>
</dbReference>
<comment type="caution">
    <text evidence="2">The sequence shown here is derived from an EMBL/GenBank/DDBJ whole genome shotgun (WGS) entry which is preliminary data.</text>
</comment>
<dbReference type="AlphaFoldDB" id="A0A9P1CN33"/>
<evidence type="ECO:0000313" key="3">
    <source>
        <dbReference type="EMBL" id="CAL1148732.1"/>
    </source>
</evidence>
<reference evidence="3" key="2">
    <citation type="submission" date="2024-04" db="EMBL/GenBank/DDBJ databases">
        <authorList>
            <person name="Chen Y."/>
            <person name="Shah S."/>
            <person name="Dougan E. K."/>
            <person name="Thang M."/>
            <person name="Chan C."/>
        </authorList>
    </citation>
    <scope>NUCLEOTIDE SEQUENCE [LARGE SCALE GENOMIC DNA]</scope>
</reference>
<reference evidence="2" key="1">
    <citation type="submission" date="2022-10" db="EMBL/GenBank/DDBJ databases">
        <authorList>
            <person name="Chen Y."/>
            <person name="Dougan E. K."/>
            <person name="Chan C."/>
            <person name="Rhodes N."/>
            <person name="Thang M."/>
        </authorList>
    </citation>
    <scope>NUCLEOTIDE SEQUENCE</scope>
</reference>
<feature type="compositionally biased region" description="Basic and acidic residues" evidence="1">
    <location>
        <begin position="67"/>
        <end position="81"/>
    </location>
</feature>
<evidence type="ECO:0000313" key="4">
    <source>
        <dbReference type="Proteomes" id="UP001152797"/>
    </source>
</evidence>
<name>A0A9P1CN33_9DINO</name>
<evidence type="ECO:0000313" key="2">
    <source>
        <dbReference type="EMBL" id="CAI3995357.1"/>
    </source>
</evidence>
<dbReference type="EMBL" id="CAMXCT020002063">
    <property type="protein sequence ID" value="CAL1148732.1"/>
    <property type="molecule type" value="Genomic_DNA"/>
</dbReference>
<feature type="compositionally biased region" description="Basic and acidic residues" evidence="1">
    <location>
        <begin position="44"/>
        <end position="54"/>
    </location>
</feature>
<accession>A0A9P1CN33</accession>
<dbReference type="EMBL" id="CAMXCT010002063">
    <property type="protein sequence ID" value="CAI3995357.1"/>
    <property type="molecule type" value="Genomic_DNA"/>
</dbReference>
<protein>
    <submittedName>
        <fullName evidence="2">Uncharacterized protein</fullName>
    </submittedName>
</protein>
<dbReference type="Proteomes" id="UP001152797">
    <property type="component" value="Unassembled WGS sequence"/>
</dbReference>